<evidence type="ECO:0000259" key="7">
    <source>
        <dbReference type="PROSITE" id="PS51767"/>
    </source>
</evidence>
<evidence type="ECO:0000256" key="2">
    <source>
        <dbReference type="ARBA" id="ARBA00022670"/>
    </source>
</evidence>
<evidence type="ECO:0000313" key="8">
    <source>
        <dbReference type="EMBL" id="EGE04018.1"/>
    </source>
</evidence>
<dbReference type="CDD" id="cd06097">
    <property type="entry name" value="Aspergillopepsin_like"/>
    <property type="match status" value="1"/>
</dbReference>
<evidence type="ECO:0000313" key="9">
    <source>
        <dbReference type="Proteomes" id="UP000009169"/>
    </source>
</evidence>
<keyword evidence="3 5" id="KW-0064">Aspartyl protease</keyword>
<evidence type="ECO:0000256" key="5">
    <source>
        <dbReference type="RuleBase" id="RU000454"/>
    </source>
</evidence>
<dbReference type="PRINTS" id="PR00792">
    <property type="entry name" value="PEPSIN"/>
</dbReference>
<sequence length="402" mass="44650">MGHPPFFTAFTLFLGFFTLTLALPTNSLATTGQFTVEQRLVKTLKSDWPPKDLWRGLRKHHRPLPPAVSRIATHGGPFANGTVTVKATADEYNTEFVNEITIGSDTLFVDIDTGSSDFWVFSSQLPEQSQRNHRIYHPEKTGTKLPRQIWETSYGDGTGAAGNVFLDKASLAGLEVSSQAVQAATWVSYQFADKTVTDGVIILLTYISIVSPKKQKTWFGNIMGRLENPIFTACLKHKAPGFYDFGFIDKMKHIWNPSYLPVDSSRGWWETTFNGFSTGTNDDSTYRFKAVVDTGTTFILLPKKITDQYYSSITGSAFDRENGGWTFPCNTTLPDFAVHVNDYKATVPGEHINWAQIPGTHICFGGLQPVDSSPAILGGTFLKSQFLIFDHDGPRMGFAAQR</sequence>
<protein>
    <submittedName>
        <fullName evidence="8">Aspartic proteinase II-1</fullName>
    </submittedName>
</protein>
<dbReference type="InterPro" id="IPR034163">
    <property type="entry name" value="Aspergillopepsin-like_cat_dom"/>
</dbReference>
<accession>F2PQ50</accession>
<dbReference type="SUPFAM" id="SSF50630">
    <property type="entry name" value="Acid proteases"/>
    <property type="match status" value="1"/>
</dbReference>
<dbReference type="EMBL" id="DS995730">
    <property type="protein sequence ID" value="EGE04018.1"/>
    <property type="molecule type" value="Genomic_DNA"/>
</dbReference>
<dbReference type="HOGENOM" id="CLU_013253_0_0_1"/>
<dbReference type="Gene3D" id="2.40.70.10">
    <property type="entry name" value="Acid Proteases"/>
    <property type="match status" value="2"/>
</dbReference>
<feature type="domain" description="Peptidase A1" evidence="7">
    <location>
        <begin position="96"/>
        <end position="399"/>
    </location>
</feature>
<dbReference type="eggNOG" id="KOG1339">
    <property type="taxonomic scope" value="Eukaryota"/>
</dbReference>
<keyword evidence="6" id="KW-0732">Signal</keyword>
<dbReference type="PANTHER" id="PTHR47966:SF2">
    <property type="entry name" value="ASPERGILLOPEPSIN-1-RELATED"/>
    <property type="match status" value="1"/>
</dbReference>
<dbReference type="VEuPathDB" id="FungiDB:TEQG_03051"/>
<reference evidence="9" key="1">
    <citation type="journal article" date="2012" name="MBio">
        <title>Comparative genome analysis of Trichophyton rubrum and related dermatophytes reveals candidate genes involved in infection.</title>
        <authorList>
            <person name="Martinez D.A."/>
            <person name="Oliver B.G."/>
            <person name="Graeser Y."/>
            <person name="Goldberg J.M."/>
            <person name="Li W."/>
            <person name="Martinez-Rossi N.M."/>
            <person name="Monod M."/>
            <person name="Shelest E."/>
            <person name="Barton R.C."/>
            <person name="Birch E."/>
            <person name="Brakhage A.A."/>
            <person name="Chen Z."/>
            <person name="Gurr S.J."/>
            <person name="Heiman D."/>
            <person name="Heitman J."/>
            <person name="Kosti I."/>
            <person name="Rossi A."/>
            <person name="Saif S."/>
            <person name="Samalova M."/>
            <person name="Saunders C.W."/>
            <person name="Shea T."/>
            <person name="Summerbell R.C."/>
            <person name="Xu J."/>
            <person name="Young S."/>
            <person name="Zeng Q."/>
            <person name="Birren B.W."/>
            <person name="Cuomo C.A."/>
            <person name="White T.C."/>
        </authorList>
    </citation>
    <scope>NUCLEOTIDE SEQUENCE [LARGE SCALE GENOMIC DNA]</scope>
    <source>
        <strain evidence="9">ATCC MYA-4606 / CBS 127.97</strain>
    </source>
</reference>
<comment type="similarity">
    <text evidence="1 5">Belongs to the peptidase A1 family.</text>
</comment>
<feature type="signal peptide" evidence="6">
    <location>
        <begin position="1"/>
        <end position="22"/>
    </location>
</feature>
<dbReference type="GO" id="GO:0004190">
    <property type="term" value="F:aspartic-type endopeptidase activity"/>
    <property type="evidence" value="ECO:0007669"/>
    <property type="project" value="UniProtKB-KW"/>
</dbReference>
<gene>
    <name evidence="8" type="ORF">TEQG_03051</name>
</gene>
<evidence type="ECO:0000256" key="1">
    <source>
        <dbReference type="ARBA" id="ARBA00007447"/>
    </source>
</evidence>
<dbReference type="InterPro" id="IPR021109">
    <property type="entry name" value="Peptidase_aspartic_dom_sf"/>
</dbReference>
<dbReference type="GO" id="GO:0006508">
    <property type="term" value="P:proteolysis"/>
    <property type="evidence" value="ECO:0007669"/>
    <property type="project" value="UniProtKB-KW"/>
</dbReference>
<dbReference type="Proteomes" id="UP000009169">
    <property type="component" value="Unassembled WGS sequence"/>
</dbReference>
<dbReference type="PROSITE" id="PS00141">
    <property type="entry name" value="ASP_PROTEASE"/>
    <property type="match status" value="2"/>
</dbReference>
<dbReference type="PROSITE" id="PS51767">
    <property type="entry name" value="PEPTIDASE_A1"/>
    <property type="match status" value="1"/>
</dbReference>
<dbReference type="InterPro" id="IPR033121">
    <property type="entry name" value="PEPTIDASE_A1"/>
</dbReference>
<evidence type="ECO:0000256" key="4">
    <source>
        <dbReference type="ARBA" id="ARBA00022801"/>
    </source>
</evidence>
<proteinExistence type="inferred from homology"/>
<keyword evidence="2 5" id="KW-0645">Protease</keyword>
<keyword evidence="4 5" id="KW-0378">Hydrolase</keyword>
<dbReference type="AlphaFoldDB" id="F2PQ50"/>
<organism evidence="8 9">
    <name type="scientific">Trichophyton equinum (strain ATCC MYA-4606 / CBS 127.97)</name>
    <name type="common">Horse ringworm fungus</name>
    <dbReference type="NCBI Taxonomy" id="559882"/>
    <lineage>
        <taxon>Eukaryota</taxon>
        <taxon>Fungi</taxon>
        <taxon>Dikarya</taxon>
        <taxon>Ascomycota</taxon>
        <taxon>Pezizomycotina</taxon>
        <taxon>Eurotiomycetes</taxon>
        <taxon>Eurotiomycetidae</taxon>
        <taxon>Onygenales</taxon>
        <taxon>Arthrodermataceae</taxon>
        <taxon>Trichophyton</taxon>
    </lineage>
</organism>
<dbReference type="PANTHER" id="PTHR47966">
    <property type="entry name" value="BETA-SITE APP-CLEAVING ENZYME, ISOFORM A-RELATED"/>
    <property type="match status" value="1"/>
</dbReference>
<dbReference type="OrthoDB" id="2747330at2759"/>
<dbReference type="InterPro" id="IPR001969">
    <property type="entry name" value="Aspartic_peptidase_AS"/>
</dbReference>
<name>F2PQ50_TRIEC</name>
<dbReference type="InterPro" id="IPR001461">
    <property type="entry name" value="Aspartic_peptidase_A1"/>
</dbReference>
<feature type="chain" id="PRO_5003288274" evidence="6">
    <location>
        <begin position="23"/>
        <end position="402"/>
    </location>
</feature>
<dbReference type="Pfam" id="PF00026">
    <property type="entry name" value="Asp"/>
    <property type="match status" value="1"/>
</dbReference>
<evidence type="ECO:0000256" key="6">
    <source>
        <dbReference type="SAM" id="SignalP"/>
    </source>
</evidence>
<keyword evidence="9" id="KW-1185">Reference proteome</keyword>
<evidence type="ECO:0000256" key="3">
    <source>
        <dbReference type="ARBA" id="ARBA00022750"/>
    </source>
</evidence>